<dbReference type="GO" id="GO:0005524">
    <property type="term" value="F:ATP binding"/>
    <property type="evidence" value="ECO:0007669"/>
    <property type="project" value="UniProtKB-UniRule"/>
</dbReference>
<dbReference type="PANTHER" id="PTHR24416:SF525">
    <property type="entry name" value="INSULIN-LIKE RECEPTOR"/>
    <property type="match status" value="1"/>
</dbReference>
<dbReference type="EMBL" id="BTRK01000006">
    <property type="protein sequence ID" value="GMR58970.1"/>
    <property type="molecule type" value="Genomic_DNA"/>
</dbReference>
<comment type="caution">
    <text evidence="15">The sequence shown here is derived from an EMBL/GenBank/DDBJ whole genome shotgun (WGS) entry which is preliminary data.</text>
</comment>
<evidence type="ECO:0000256" key="2">
    <source>
        <dbReference type="ARBA" id="ARBA00022692"/>
    </source>
</evidence>
<evidence type="ECO:0000256" key="5">
    <source>
        <dbReference type="ARBA" id="ARBA00022741"/>
    </source>
</evidence>
<evidence type="ECO:0000256" key="12">
    <source>
        <dbReference type="SAM" id="SignalP"/>
    </source>
</evidence>
<keyword evidence="9" id="KW-0325">Glycoprotein</keyword>
<evidence type="ECO:0000313" key="16">
    <source>
        <dbReference type="Proteomes" id="UP001328107"/>
    </source>
</evidence>
<evidence type="ECO:0000256" key="10">
    <source>
        <dbReference type="PROSITE-ProRule" id="PRU10141"/>
    </source>
</evidence>
<dbReference type="Pfam" id="PF07714">
    <property type="entry name" value="PK_Tyr_Ser-Thr"/>
    <property type="match status" value="1"/>
</dbReference>
<proteinExistence type="predicted"/>
<dbReference type="CDD" id="cd00063">
    <property type="entry name" value="FN3"/>
    <property type="match status" value="3"/>
</dbReference>
<feature type="binding site" evidence="10">
    <location>
        <position position="2027"/>
    </location>
    <ligand>
        <name>ATP</name>
        <dbReference type="ChEBI" id="CHEBI:30616"/>
    </ligand>
</feature>
<evidence type="ECO:0000256" key="7">
    <source>
        <dbReference type="ARBA" id="ARBA00022989"/>
    </source>
</evidence>
<feature type="signal peptide" evidence="12">
    <location>
        <begin position="1"/>
        <end position="18"/>
    </location>
</feature>
<dbReference type="FunFam" id="2.60.40.10:FF:002356">
    <property type="entry name" value="Protein roller-3"/>
    <property type="match status" value="1"/>
</dbReference>
<dbReference type="PROSITE" id="PS50853">
    <property type="entry name" value="FN3"/>
    <property type="match status" value="4"/>
</dbReference>
<feature type="non-terminal residue" evidence="15">
    <location>
        <position position="2222"/>
    </location>
</feature>
<evidence type="ECO:0000256" key="8">
    <source>
        <dbReference type="ARBA" id="ARBA00023136"/>
    </source>
</evidence>
<dbReference type="InterPro" id="IPR003961">
    <property type="entry name" value="FN3_dom"/>
</dbReference>
<dbReference type="PANTHER" id="PTHR24416">
    <property type="entry name" value="TYROSINE-PROTEIN KINASE RECEPTOR"/>
    <property type="match status" value="1"/>
</dbReference>
<dbReference type="InterPro" id="IPR013783">
    <property type="entry name" value="Ig-like_fold"/>
</dbReference>
<keyword evidence="4" id="KW-0677">Repeat</keyword>
<feature type="domain" description="Protein kinase" evidence="13">
    <location>
        <begin position="2000"/>
        <end position="2222"/>
    </location>
</feature>
<reference evidence="16" key="1">
    <citation type="submission" date="2022-10" db="EMBL/GenBank/DDBJ databases">
        <title>Genome assembly of Pristionchus species.</title>
        <authorList>
            <person name="Yoshida K."/>
            <person name="Sommer R.J."/>
        </authorList>
    </citation>
    <scope>NUCLEOTIDE SEQUENCE [LARGE SCALE GENOMIC DNA]</scope>
    <source>
        <strain evidence="16">RS5460</strain>
    </source>
</reference>
<dbReference type="Gene3D" id="1.10.510.10">
    <property type="entry name" value="Transferase(Phosphotransferase) domain 1"/>
    <property type="match status" value="1"/>
</dbReference>
<keyword evidence="2 11" id="KW-0812">Transmembrane</keyword>
<dbReference type="FunFam" id="2.60.40.10:FF:002168">
    <property type="entry name" value="Protein roller-3"/>
    <property type="match status" value="1"/>
</dbReference>
<dbReference type="GO" id="GO:0007169">
    <property type="term" value="P:cell surface receptor protein tyrosine kinase signaling pathway"/>
    <property type="evidence" value="ECO:0007669"/>
    <property type="project" value="TreeGrafter"/>
</dbReference>
<dbReference type="CDD" id="cd00192">
    <property type="entry name" value="PTKc"/>
    <property type="match status" value="1"/>
</dbReference>
<comment type="subcellular location">
    <subcellularLocation>
        <location evidence="1">Membrane</location>
        <topology evidence="1">Single-pass type I membrane protein</topology>
    </subcellularLocation>
</comment>
<dbReference type="SMART" id="SM00060">
    <property type="entry name" value="FN3"/>
    <property type="match status" value="5"/>
</dbReference>
<dbReference type="GO" id="GO:0004714">
    <property type="term" value="F:transmembrane receptor protein tyrosine kinase activity"/>
    <property type="evidence" value="ECO:0007669"/>
    <property type="project" value="TreeGrafter"/>
</dbReference>
<dbReference type="Pfam" id="PF25494">
    <property type="entry name" value="Beta-prop_Rol-3"/>
    <property type="match status" value="1"/>
</dbReference>
<dbReference type="SUPFAM" id="SSF56112">
    <property type="entry name" value="Protein kinase-like (PK-like)"/>
    <property type="match status" value="1"/>
</dbReference>
<evidence type="ECO:0000259" key="13">
    <source>
        <dbReference type="PROSITE" id="PS50011"/>
    </source>
</evidence>
<dbReference type="SUPFAM" id="SSF49265">
    <property type="entry name" value="Fibronectin type III"/>
    <property type="match status" value="4"/>
</dbReference>
<evidence type="ECO:0000256" key="6">
    <source>
        <dbReference type="ARBA" id="ARBA00022840"/>
    </source>
</evidence>
<dbReference type="GO" id="GO:0043235">
    <property type="term" value="C:receptor complex"/>
    <property type="evidence" value="ECO:0007669"/>
    <property type="project" value="TreeGrafter"/>
</dbReference>
<dbReference type="PROSITE" id="PS00107">
    <property type="entry name" value="PROTEIN_KINASE_ATP"/>
    <property type="match status" value="1"/>
</dbReference>
<feature type="domain" description="Fibronectin type-III" evidence="14">
    <location>
        <begin position="1814"/>
        <end position="1915"/>
    </location>
</feature>
<evidence type="ECO:0000256" key="11">
    <source>
        <dbReference type="SAM" id="Phobius"/>
    </source>
</evidence>
<dbReference type="InterPro" id="IPR050122">
    <property type="entry name" value="RTK"/>
</dbReference>
<dbReference type="Gene3D" id="2.60.40.10">
    <property type="entry name" value="Immunoglobulins"/>
    <property type="match status" value="4"/>
</dbReference>
<dbReference type="Proteomes" id="UP001328107">
    <property type="component" value="Unassembled WGS sequence"/>
</dbReference>
<dbReference type="InterPro" id="IPR036116">
    <property type="entry name" value="FN3_sf"/>
</dbReference>
<evidence type="ECO:0000259" key="14">
    <source>
        <dbReference type="PROSITE" id="PS50853"/>
    </source>
</evidence>
<keyword evidence="7 11" id="KW-1133">Transmembrane helix</keyword>
<feature type="chain" id="PRO_5042866684" description="Receptor protein-tyrosine kinase" evidence="12">
    <location>
        <begin position="19"/>
        <end position="2222"/>
    </location>
</feature>
<dbReference type="PRINTS" id="PR00109">
    <property type="entry name" value="TYRKINASE"/>
</dbReference>
<dbReference type="InterPro" id="IPR017441">
    <property type="entry name" value="Protein_kinase_ATP_BS"/>
</dbReference>
<keyword evidence="8 11" id="KW-0472">Membrane</keyword>
<protein>
    <recommendedName>
        <fullName evidence="17">Receptor protein-tyrosine kinase</fullName>
    </recommendedName>
</protein>
<dbReference type="Pfam" id="PF26432">
    <property type="entry name" value="Roller3_N"/>
    <property type="match status" value="1"/>
</dbReference>
<evidence type="ECO:0000256" key="4">
    <source>
        <dbReference type="ARBA" id="ARBA00022737"/>
    </source>
</evidence>
<evidence type="ECO:0000256" key="9">
    <source>
        <dbReference type="ARBA" id="ARBA00023180"/>
    </source>
</evidence>
<dbReference type="GO" id="GO:0005886">
    <property type="term" value="C:plasma membrane"/>
    <property type="evidence" value="ECO:0007669"/>
    <property type="project" value="TreeGrafter"/>
</dbReference>
<gene>
    <name evidence="15" type="ORF">PMAYCL1PPCAC_29165</name>
</gene>
<dbReference type="SUPFAM" id="SSF101898">
    <property type="entry name" value="NHL repeat"/>
    <property type="match status" value="1"/>
</dbReference>
<name>A0AAN5DAA3_9BILA</name>
<keyword evidence="6 10" id="KW-0067">ATP-binding</keyword>
<keyword evidence="5 10" id="KW-0547">Nucleotide-binding</keyword>
<dbReference type="InterPro" id="IPR000719">
    <property type="entry name" value="Prot_kinase_dom"/>
</dbReference>
<feature type="transmembrane region" description="Helical" evidence="11">
    <location>
        <begin position="1925"/>
        <end position="1948"/>
    </location>
</feature>
<organism evidence="15 16">
    <name type="scientific">Pristionchus mayeri</name>
    <dbReference type="NCBI Taxonomy" id="1317129"/>
    <lineage>
        <taxon>Eukaryota</taxon>
        <taxon>Metazoa</taxon>
        <taxon>Ecdysozoa</taxon>
        <taxon>Nematoda</taxon>
        <taxon>Chromadorea</taxon>
        <taxon>Rhabditida</taxon>
        <taxon>Rhabditina</taxon>
        <taxon>Diplogasteromorpha</taxon>
        <taxon>Diplogasteroidea</taxon>
        <taxon>Neodiplogasteridae</taxon>
        <taxon>Pristionchus</taxon>
    </lineage>
</organism>
<dbReference type="PROSITE" id="PS50011">
    <property type="entry name" value="PROTEIN_KINASE_DOM"/>
    <property type="match status" value="1"/>
</dbReference>
<evidence type="ECO:0000313" key="15">
    <source>
        <dbReference type="EMBL" id="GMR58970.1"/>
    </source>
</evidence>
<dbReference type="InterPro" id="IPR001245">
    <property type="entry name" value="Ser-Thr/Tyr_kinase_cat_dom"/>
</dbReference>
<dbReference type="InterPro" id="IPR057329">
    <property type="entry name" value="Beta-prop_Rol-3"/>
</dbReference>
<sequence>MITIYTLVFLSLPIYSYSTLVSTSSSECKERCTDGAMAFPLPRYSLVYPDDSLDKECSFDCKRKACEDGCSELSSSMGACESKCVEKGSAIESCMQGCQSLEDVFLSGVQELMSTVSVTIDMSDSGVHLSWSFPDSRSLQLAELATKGIKWFTHSRSATGVNDGWIWNELDPSSFTNSSLNASIVLPAQASPQLQVRLSLRWHDRIAVSQSVSYQISARFLSPQLALTASIQTSPNSYALCWRSNRIQSTFRVTITTLDGHAISSEETAERCHQLRDLPHVNCCRATVADVIKSKTTTTTTTTVATTVEGEGEVEETSSANVTTTTSSPVEEEIADQFTVKIELVSVPSNVEMEDKLVFTNGSHILVLNSVDDYVIASNPSMIPFDLAEGDSITALTGVSGSSLVSGTEKGGLWMVTLDEKANEEREVSNDANETMTTTSSPRILIVASPQRAIRDPDGTPIRHVAYDSMEESVYAVLSTKGLLRCSLRASGPCTFYASDPINPIKSIAVDSWNGFLYMINSNKDVYQAELFPFNASDVYSFVSLKKISAISPALLIQMNQDAQSLVAVLDNGTVVERDVITSSTKVLREGTTLAKAKSFRISSGRLFWTKLKCGDTPLDEVCFYSEEAPPEAGGESHFSRYLYAGRIDSLAFLSPPRLPPLIIAPNQIGLITFTNVARITWTPPQPLPFQAPGSLWRNIIYQVQLKQSNSSTVLTKRTDSTDLTVDISPGVSYEASVRACTMNVCSLYTKAVNTAFGNGTDPLAYIIKRSLKENMDFFDLIGRPISPDLSLQNVTIPRDIDSPLVFDNTTKSVFQANDAPSGVTRQSVSDSAVPSTIFRKGLSVRHLALISSKATIIVAFNYHIVAYRFTGTVDYILHSCPQETDSCPEVMAVAAEEETGDIYFLLHYSNSTVHLYEISHSTKLASFIAASTDFPQIRQLVIAKDRLIFVTRHGRMGFSDKQLGSLNINYALTEVALLLPIEHSNSSHPFNFTGQVSMSEKNKFELEWTVEPKVAPRTILYHVIVYKDKLTSGDSNHLFSLSPSLSLPFSLLDSWSSGQHFDVTITGISAFASSSINKTGLIAPTKPPSKPRKLYIYATQQKTVDGPRAIISLFWSPPSEWNGNAFQYIVNCTQQGGPTTGGIVPSSHLYYSFAVKSGKISCTVAAANEPKNVGEISDAAEIDSSELRPLVRLFAIDSTNSLISITNITAEMAAVRRRRQLSKIEYEALAFIGNDLFAVRKEPDTTQILLVQIDTNQIENTVHKVSIGGDVSRIDAMTSDWVGHRLLFVSGKSLYQIALDPFLSTSILTPKKLQELSPGAADAKQLTYDPFTNTAYLLTRNGSLFSLNLWKGQEENLALSLSGLSSRTITWMMAEFSWNQAASPRIYALTWNGMITIDTQARKCDELQIDWSKFGERGLKSISAFSIADKLFVFVTSSEMLIYGKDSIVPISIANPPLRQILAVSQSSQPFPDRSCFSLPSSSSIDFKIVNEGRTGALLEVSPPPSHSSCAGISSPSTQYDVYFTRKGTDKVKHVRSFTETIHVENGILDKETAYEVTITWSNRYSPSTGVSLPRSFRTGFGYPSPPADPFAVPISPDTLYLFWKLPETLNAPKKEIKYRISQQSLSSPSQIAVQEWSDGSFLPTTSDHASCLSNPCRVRVSNLRPSTDYKFWVTAIHESRLNAPFPGDSEAQSLDFSTRTKDVAGTLRPDNITGNSILLKWTSLQPEEPPSVVSIQYKESGGNGEWRSPPNATFGGSIPSLSILLNSLLAATSYSFRFVAVYSAKYSVFGQAFNYKEDYYQGVQLARTKAGTPTAPRDVEAKVDEEGWIVQWSSPQSHGGSPITSYAVEVRVNESAEWEIAERGLDGWKLSWRPSKTDDADTFNWQFRVRAANQEGFGSYGYTNSAKLSISPSRPAKVEDDTVLVLVIAILLTTGIGLCIAVGVLVRRRVRASNGKKKKLKVDTKSITLEKMAEFSANSHSLLQNELKNLPRLSRSEVILSDALGKGSFGTTYKGKYKDGEVAVKILRDDHSPEDRTKFLWEAIVMNNFDHPNIVRLVGVCLDEDLPPYLIVEHMQGGDLRNFLRNSQSHLDEPFTPNRGLTLRELLSIMIDIARGCSYLEMNNHAHKDLAARNCLISSVEESSRITKLAHYGAKKEFDVKKAEYECRDELRWMSPETLREGKFDAKTVVWSYGIVLYEILTMGLLPYEDIHDERVSGIL</sequence>
<feature type="domain" description="Fibronectin type-III" evidence="14">
    <location>
        <begin position="1705"/>
        <end position="1802"/>
    </location>
</feature>
<evidence type="ECO:0000256" key="3">
    <source>
        <dbReference type="ARBA" id="ARBA00022729"/>
    </source>
</evidence>
<evidence type="ECO:0000256" key="1">
    <source>
        <dbReference type="ARBA" id="ARBA00004479"/>
    </source>
</evidence>
<feature type="domain" description="Fibronectin type-III" evidence="14">
    <location>
        <begin position="660"/>
        <end position="764"/>
    </location>
</feature>
<keyword evidence="16" id="KW-1185">Reference proteome</keyword>
<dbReference type="InterPro" id="IPR011009">
    <property type="entry name" value="Kinase-like_dom_sf"/>
</dbReference>
<accession>A0AAN5DAA3</accession>
<dbReference type="InterPro" id="IPR058726">
    <property type="entry name" value="Roller3_N"/>
</dbReference>
<feature type="domain" description="Fibronectin type-III" evidence="14">
    <location>
        <begin position="1587"/>
        <end position="1698"/>
    </location>
</feature>
<evidence type="ECO:0008006" key="17">
    <source>
        <dbReference type="Google" id="ProtNLM"/>
    </source>
</evidence>
<keyword evidence="3 12" id="KW-0732">Signal</keyword>